<comment type="caution">
    <text evidence="3">The sequence shown here is derived from an EMBL/GenBank/DDBJ whole genome shotgun (WGS) entry which is preliminary data.</text>
</comment>
<comment type="similarity">
    <text evidence="1">Belongs to the YggT family.</text>
</comment>
<dbReference type="Proteomes" id="UP000248724">
    <property type="component" value="Unassembled WGS sequence"/>
</dbReference>
<evidence type="ECO:0000313" key="4">
    <source>
        <dbReference type="Proteomes" id="UP000248724"/>
    </source>
</evidence>
<feature type="transmembrane region" description="Helical" evidence="2">
    <location>
        <begin position="26"/>
        <end position="49"/>
    </location>
</feature>
<evidence type="ECO:0008006" key="5">
    <source>
        <dbReference type="Google" id="ProtNLM"/>
    </source>
</evidence>
<protein>
    <recommendedName>
        <fullName evidence="5">YggT family protein</fullName>
    </recommendedName>
</protein>
<organism evidence="3 4">
    <name type="scientific">Candidatus Aeolococcus gillhamiae</name>
    <dbReference type="NCBI Taxonomy" id="3127015"/>
    <lineage>
        <taxon>Bacteria</taxon>
        <taxon>Bacillati</taxon>
        <taxon>Candidatus Dormiibacterota</taxon>
        <taxon>Candidatus Dormibacteria</taxon>
        <taxon>Candidatus Aeolococcales</taxon>
        <taxon>Candidatus Aeolococcaceae</taxon>
        <taxon>Candidatus Aeolococcus</taxon>
    </lineage>
</organism>
<keyword evidence="2" id="KW-1133">Transmembrane helix</keyword>
<dbReference type="InterPro" id="IPR003425">
    <property type="entry name" value="CCB3/YggT"/>
</dbReference>
<dbReference type="AlphaFoldDB" id="A0A2W5Z017"/>
<evidence type="ECO:0000256" key="1">
    <source>
        <dbReference type="ARBA" id="ARBA00010894"/>
    </source>
</evidence>
<accession>A0A2W5Z017</accession>
<gene>
    <name evidence="3" type="ORF">DLM65_12895</name>
</gene>
<feature type="transmembrane region" description="Helical" evidence="2">
    <location>
        <begin position="169"/>
        <end position="189"/>
    </location>
</feature>
<proteinExistence type="inferred from homology"/>
<dbReference type="PANTHER" id="PTHR33219">
    <property type="entry name" value="YLMG HOMOLOG PROTEIN 2, CHLOROPLASTIC"/>
    <property type="match status" value="1"/>
</dbReference>
<feature type="transmembrane region" description="Helical" evidence="2">
    <location>
        <begin position="112"/>
        <end position="135"/>
    </location>
</feature>
<dbReference type="GO" id="GO:0016020">
    <property type="term" value="C:membrane"/>
    <property type="evidence" value="ECO:0007669"/>
    <property type="project" value="InterPro"/>
</dbReference>
<evidence type="ECO:0000256" key="2">
    <source>
        <dbReference type="SAM" id="Phobius"/>
    </source>
</evidence>
<evidence type="ECO:0000313" key="3">
    <source>
        <dbReference type="EMBL" id="PZR78542.1"/>
    </source>
</evidence>
<dbReference type="Pfam" id="PF02325">
    <property type="entry name" value="CCB3_YggT"/>
    <property type="match status" value="2"/>
</dbReference>
<keyword evidence="2" id="KW-0812">Transmembrane</keyword>
<dbReference type="PANTHER" id="PTHR33219:SF14">
    <property type="entry name" value="PROTEIN COFACTOR ASSEMBLY OF COMPLEX C SUBUNIT B CCB3, CHLOROPLASTIC-RELATED"/>
    <property type="match status" value="1"/>
</dbReference>
<keyword evidence="2" id="KW-0472">Membrane</keyword>
<reference evidence="3 4" key="1">
    <citation type="journal article" date="2017" name="Nature">
        <title>Atmospheric trace gases support primary production in Antarctic desert surface soil.</title>
        <authorList>
            <person name="Ji M."/>
            <person name="Greening C."/>
            <person name="Vanwonterghem I."/>
            <person name="Carere C.R."/>
            <person name="Bay S.K."/>
            <person name="Steen J.A."/>
            <person name="Montgomery K."/>
            <person name="Lines T."/>
            <person name="Beardall J."/>
            <person name="van Dorst J."/>
            <person name="Snape I."/>
            <person name="Stott M.B."/>
            <person name="Hugenholtz P."/>
            <person name="Ferrari B.C."/>
        </authorList>
    </citation>
    <scope>NUCLEOTIDE SEQUENCE [LARGE SCALE GENOMIC DNA]</scope>
    <source>
        <strain evidence="3">RRmetagenome_bin12</strain>
    </source>
</reference>
<dbReference type="EMBL" id="QHBU01000256">
    <property type="protein sequence ID" value="PZR78542.1"/>
    <property type="molecule type" value="Genomic_DNA"/>
</dbReference>
<sequence length="199" mass="21806">MAAPSRHGAGTDMTLNTGPLASVVDVAFTLLELIVFARVMLSWLPISPWNPLARWLRRIADPILRPFQRVLPSFSGIDFSPLLALATLYVLSQVVHSLLVTGSVSPGYALLSVVRQVVLGIIIFFCIVLLVRLLFSLFHADPWHPIVLMVRRFTDPLVRPFAGVLPRGAAIDGGAAIAFLLFLVLYFVGRALFDAVAVY</sequence>
<name>A0A2W5Z017_9BACT</name>